<dbReference type="InterPro" id="IPR014718">
    <property type="entry name" value="GH-type_carb-bd"/>
</dbReference>
<accession>A0A1C7I819</accession>
<dbReference type="Proteomes" id="UP000092574">
    <property type="component" value="Chromosome"/>
</dbReference>
<keyword evidence="7 8" id="KW-0119">Carbohydrate metabolism</keyword>
<dbReference type="GO" id="GO:0033499">
    <property type="term" value="P:galactose catabolic process via UDP-galactose, Leloir pathway"/>
    <property type="evidence" value="ECO:0007669"/>
    <property type="project" value="TreeGrafter"/>
</dbReference>
<feature type="binding site" evidence="11">
    <location>
        <begin position="179"/>
        <end position="181"/>
    </location>
    <ligand>
        <name>beta-D-galactose</name>
        <dbReference type="ChEBI" id="CHEBI:27667"/>
    </ligand>
</feature>
<dbReference type="GO" id="GO:0006006">
    <property type="term" value="P:glucose metabolic process"/>
    <property type="evidence" value="ECO:0007669"/>
    <property type="project" value="TreeGrafter"/>
</dbReference>
<sequence length="354" mass="38910">MGVTKRSFGKSPEGKDVFLYELKNGNGMAAFVTDFGAILVSVMVPAKDKNLTDVVLGYDTVEGYYENKPHFGSPIGRNGNRIGGAKFTVNGREYVLAQNDNKNNLHSGPDFYRTRVWDVEEVKEEENGITFRIFSPDGDQGFPGNFTGFLTYKLTDANELVMHYTGSADADTVVNMTNHSYFNLAGHNAGAESMLNHMVQIHAPEFTPVSDSGAIPTGEILKVEGTPMDFTSPKRIGQDVETDYEQLIFGGGYDHNYALCREKGGIKEAAKAHSDATGITMKVFTDLPGMQFYIGNFINNENGKGGSVYTKRAGFCMETQYYPNACNEAAFQSSVLKAGEKYDTTTIYQFITEA</sequence>
<feature type="binding site" evidence="10">
    <location>
        <position position="254"/>
    </location>
    <ligand>
        <name>beta-D-galactose</name>
        <dbReference type="ChEBI" id="CHEBI:27667"/>
    </ligand>
</feature>
<dbReference type="AlphaFoldDB" id="A0A1C7I819"/>
<dbReference type="GO" id="GO:0030246">
    <property type="term" value="F:carbohydrate binding"/>
    <property type="evidence" value="ECO:0007669"/>
    <property type="project" value="InterPro"/>
</dbReference>
<dbReference type="GO" id="GO:0005737">
    <property type="term" value="C:cytoplasm"/>
    <property type="evidence" value="ECO:0007669"/>
    <property type="project" value="TreeGrafter"/>
</dbReference>
<evidence type="ECO:0000256" key="7">
    <source>
        <dbReference type="ARBA" id="ARBA00023277"/>
    </source>
</evidence>
<evidence type="ECO:0000256" key="8">
    <source>
        <dbReference type="PIRNR" id="PIRNR005096"/>
    </source>
</evidence>
<gene>
    <name evidence="12" type="ORF">A4V09_08400</name>
</gene>
<dbReference type="EC" id="5.1.3.3" evidence="4 8"/>
<evidence type="ECO:0000256" key="9">
    <source>
        <dbReference type="PIRSR" id="PIRSR005096-1"/>
    </source>
</evidence>
<dbReference type="KEGG" id="byl:A4V09_08400"/>
<dbReference type="CDD" id="cd09019">
    <property type="entry name" value="galactose_mutarotase_like"/>
    <property type="match status" value="1"/>
</dbReference>
<dbReference type="PIRSF" id="PIRSF005096">
    <property type="entry name" value="GALM"/>
    <property type="match status" value="1"/>
</dbReference>
<evidence type="ECO:0000256" key="2">
    <source>
        <dbReference type="ARBA" id="ARBA00005028"/>
    </source>
</evidence>
<comment type="pathway">
    <text evidence="2 8">Carbohydrate metabolism; hexose metabolism.</text>
</comment>
<dbReference type="PANTHER" id="PTHR10091">
    <property type="entry name" value="ALDOSE-1-EPIMERASE"/>
    <property type="match status" value="1"/>
</dbReference>
<dbReference type="Gene3D" id="2.70.98.10">
    <property type="match status" value="1"/>
</dbReference>
<dbReference type="InterPro" id="IPR015443">
    <property type="entry name" value="Aldose_1-epimerase"/>
</dbReference>
<dbReference type="EMBL" id="CP015405">
    <property type="protein sequence ID" value="ANU75786.1"/>
    <property type="molecule type" value="Genomic_DNA"/>
</dbReference>
<protein>
    <recommendedName>
        <fullName evidence="5 8">Aldose 1-epimerase</fullName>
        <ecNumber evidence="4 8">5.1.3.3</ecNumber>
    </recommendedName>
</protein>
<evidence type="ECO:0000256" key="1">
    <source>
        <dbReference type="ARBA" id="ARBA00001614"/>
    </source>
</evidence>
<feature type="binding site" evidence="11">
    <location>
        <begin position="80"/>
        <end position="81"/>
    </location>
    <ligand>
        <name>beta-D-galactose</name>
        <dbReference type="ChEBI" id="CHEBI:27667"/>
    </ligand>
</feature>
<dbReference type="Pfam" id="PF01263">
    <property type="entry name" value="Aldose_epim"/>
    <property type="match status" value="1"/>
</dbReference>
<comment type="catalytic activity">
    <reaction evidence="1 8">
        <text>alpha-D-glucose = beta-D-glucose</text>
        <dbReference type="Rhea" id="RHEA:10264"/>
        <dbReference type="ChEBI" id="CHEBI:15903"/>
        <dbReference type="ChEBI" id="CHEBI:17925"/>
        <dbReference type="EC" id="5.1.3.3"/>
    </reaction>
</comment>
<reference evidence="12" key="1">
    <citation type="submission" date="2017-04" db="EMBL/GenBank/DDBJ databases">
        <title>Complete Genome Sequences of Twelve Strains of a Stable Defined Moderately Diverse Mouse Microbiota 2 (sDMDMm2).</title>
        <authorList>
            <person name="Uchimura Y."/>
            <person name="Wyss M."/>
            <person name="Brugiroux S."/>
            <person name="Limenitakis J.P."/>
            <person name="Stecher B."/>
            <person name="McCoy K.D."/>
            <person name="Macpherson A.J."/>
        </authorList>
    </citation>
    <scope>NUCLEOTIDE SEQUENCE</scope>
    <source>
        <strain evidence="12">YL58</strain>
    </source>
</reference>
<dbReference type="STRING" id="1796616.A4V09_08400"/>
<dbReference type="InterPro" id="IPR047215">
    <property type="entry name" value="Galactose_mutarotase-like"/>
</dbReference>
<dbReference type="InterPro" id="IPR011013">
    <property type="entry name" value="Gal_mutarotase_sf_dom"/>
</dbReference>
<evidence type="ECO:0000256" key="10">
    <source>
        <dbReference type="PIRSR" id="PIRSR005096-2"/>
    </source>
</evidence>
<comment type="similarity">
    <text evidence="3 8">Belongs to the aldose epimerase family.</text>
</comment>
<dbReference type="PANTHER" id="PTHR10091:SF0">
    <property type="entry name" value="GALACTOSE MUTAROTASE"/>
    <property type="match status" value="1"/>
</dbReference>
<evidence type="ECO:0000256" key="11">
    <source>
        <dbReference type="PIRSR" id="PIRSR005096-3"/>
    </source>
</evidence>
<keyword evidence="6 8" id="KW-0413">Isomerase</keyword>
<evidence type="ECO:0000256" key="3">
    <source>
        <dbReference type="ARBA" id="ARBA00006206"/>
    </source>
</evidence>
<proteinExistence type="inferred from homology"/>
<evidence type="ECO:0000313" key="12">
    <source>
        <dbReference type="EMBL" id="ANU75786.1"/>
    </source>
</evidence>
<dbReference type="UniPathway" id="UPA00242"/>
<evidence type="ECO:0000256" key="5">
    <source>
        <dbReference type="ARBA" id="ARBA00014165"/>
    </source>
</evidence>
<dbReference type="RefSeq" id="WP_065541968.1">
    <property type="nucleotide sequence ID" value="NZ_CP015405.2"/>
</dbReference>
<feature type="active site" description="Proton acceptor" evidence="9">
    <location>
        <position position="318"/>
    </location>
</feature>
<evidence type="ECO:0000256" key="4">
    <source>
        <dbReference type="ARBA" id="ARBA00013185"/>
    </source>
</evidence>
<dbReference type="InterPro" id="IPR008183">
    <property type="entry name" value="Aldose_1/G6P_1-epimerase"/>
</dbReference>
<dbReference type="GO" id="GO:0004034">
    <property type="term" value="F:aldose 1-epimerase activity"/>
    <property type="evidence" value="ECO:0007669"/>
    <property type="project" value="UniProtKB-EC"/>
</dbReference>
<organism evidence="12 13">
    <name type="scientific">Blautia pseudococcoides</name>
    <dbReference type="NCBI Taxonomy" id="1796616"/>
    <lineage>
        <taxon>Bacteria</taxon>
        <taxon>Bacillati</taxon>
        <taxon>Bacillota</taxon>
        <taxon>Clostridia</taxon>
        <taxon>Lachnospirales</taxon>
        <taxon>Lachnospiraceae</taxon>
        <taxon>Blautia</taxon>
    </lineage>
</organism>
<dbReference type="InterPro" id="IPR018052">
    <property type="entry name" value="Ald1_epimerase_CS"/>
</dbReference>
<keyword evidence="13" id="KW-1185">Reference proteome</keyword>
<dbReference type="SUPFAM" id="SSF74650">
    <property type="entry name" value="Galactose mutarotase-like"/>
    <property type="match status" value="1"/>
</dbReference>
<name>A0A1C7I819_9FIRM</name>
<dbReference type="OrthoDB" id="9779408at2"/>
<feature type="active site" description="Proton donor" evidence="9">
    <location>
        <position position="179"/>
    </location>
</feature>
<evidence type="ECO:0000313" key="13">
    <source>
        <dbReference type="Proteomes" id="UP000092574"/>
    </source>
</evidence>
<dbReference type="NCBIfam" id="NF008277">
    <property type="entry name" value="PRK11055.1"/>
    <property type="match status" value="1"/>
</dbReference>
<dbReference type="PROSITE" id="PS00545">
    <property type="entry name" value="ALDOSE_1_EPIMERASE"/>
    <property type="match status" value="1"/>
</dbReference>
<evidence type="ECO:0000256" key="6">
    <source>
        <dbReference type="ARBA" id="ARBA00023235"/>
    </source>
</evidence>